<dbReference type="InterPro" id="IPR001584">
    <property type="entry name" value="Integrase_cat-core"/>
</dbReference>
<evidence type="ECO:0000259" key="1">
    <source>
        <dbReference type="PROSITE" id="PS50994"/>
    </source>
</evidence>
<dbReference type="Proteomes" id="UP001254770">
    <property type="component" value="Unassembled WGS sequence"/>
</dbReference>
<reference evidence="2" key="1">
    <citation type="submission" date="2023-03" db="EMBL/GenBank/DDBJ databases">
        <authorList>
            <person name="Shen W."/>
            <person name="Cai J."/>
        </authorList>
    </citation>
    <scope>NUCLEOTIDE SEQUENCE</scope>
    <source>
        <strain evidence="2">Y15</strain>
    </source>
</reference>
<dbReference type="InterPro" id="IPR036397">
    <property type="entry name" value="RNaseH_sf"/>
</dbReference>
<dbReference type="NCBIfam" id="NF033563">
    <property type="entry name" value="transpos_IS30"/>
    <property type="match status" value="1"/>
</dbReference>
<dbReference type="AlphaFoldDB" id="A0AAW8T956"/>
<dbReference type="SUPFAM" id="SSF53098">
    <property type="entry name" value="Ribonuclease H-like"/>
    <property type="match status" value="1"/>
</dbReference>
<dbReference type="GO" id="GO:0003676">
    <property type="term" value="F:nucleic acid binding"/>
    <property type="evidence" value="ECO:0007669"/>
    <property type="project" value="InterPro"/>
</dbReference>
<dbReference type="EMBL" id="JARPXL010000006">
    <property type="protein sequence ID" value="MDT2544385.1"/>
    <property type="molecule type" value="Genomic_DNA"/>
</dbReference>
<dbReference type="InterPro" id="IPR012337">
    <property type="entry name" value="RNaseH-like_sf"/>
</dbReference>
<dbReference type="InterPro" id="IPR053392">
    <property type="entry name" value="Transposase_IS30-like"/>
</dbReference>
<evidence type="ECO:0000313" key="2">
    <source>
        <dbReference type="EMBL" id="MDT2544385.1"/>
    </source>
</evidence>
<accession>A0AAW8T956</accession>
<proteinExistence type="predicted"/>
<dbReference type="InterPro" id="IPR051917">
    <property type="entry name" value="Transposase-Integrase"/>
</dbReference>
<dbReference type="GO" id="GO:0004803">
    <property type="term" value="F:transposase activity"/>
    <property type="evidence" value="ECO:0007669"/>
    <property type="project" value="TreeGrafter"/>
</dbReference>
<comment type="caution">
    <text evidence="2">The sequence shown here is derived from an EMBL/GenBank/DDBJ whole genome shotgun (WGS) entry which is preliminary data.</text>
</comment>
<dbReference type="PANTHER" id="PTHR10948">
    <property type="entry name" value="TRANSPOSASE"/>
    <property type="match status" value="1"/>
</dbReference>
<dbReference type="GO" id="GO:0032196">
    <property type="term" value="P:transposition"/>
    <property type="evidence" value="ECO:0007669"/>
    <property type="project" value="TreeGrafter"/>
</dbReference>
<evidence type="ECO:0000313" key="3">
    <source>
        <dbReference type="Proteomes" id="UP001254770"/>
    </source>
</evidence>
<dbReference type="GO" id="GO:0015074">
    <property type="term" value="P:DNA integration"/>
    <property type="evidence" value="ECO:0007669"/>
    <property type="project" value="InterPro"/>
</dbReference>
<dbReference type="GO" id="GO:0005829">
    <property type="term" value="C:cytosol"/>
    <property type="evidence" value="ECO:0007669"/>
    <property type="project" value="TreeGrafter"/>
</dbReference>
<dbReference type="PROSITE" id="PS50994">
    <property type="entry name" value="INTEGRASE"/>
    <property type="match status" value="1"/>
</dbReference>
<dbReference type="RefSeq" id="WP_222226884.1">
    <property type="nucleotide sequence ID" value="NZ_CP081846.1"/>
</dbReference>
<organism evidence="2 3">
    <name type="scientific">Enterococcus raffinosus</name>
    <dbReference type="NCBI Taxonomy" id="71452"/>
    <lineage>
        <taxon>Bacteria</taxon>
        <taxon>Bacillati</taxon>
        <taxon>Bacillota</taxon>
        <taxon>Bacilli</taxon>
        <taxon>Lactobacillales</taxon>
        <taxon>Enterococcaceae</taxon>
        <taxon>Enterococcus</taxon>
    </lineage>
</organism>
<protein>
    <submittedName>
        <fullName evidence="2">IS30 family transposase</fullName>
    </submittedName>
</protein>
<dbReference type="PANTHER" id="PTHR10948:SF23">
    <property type="entry name" value="TRANSPOSASE INSI FOR INSERTION SEQUENCE ELEMENT IS30A-RELATED"/>
    <property type="match status" value="1"/>
</dbReference>
<sequence length="175" mass="19954">MENRPKEVNERKRFGDWEIDCILPSREGKKCIVTINERKSRFTFMALAKAQSASGIIPVIDTFMALHGDAVRSITCDRGKEFANSSFINCIEDTYQSKIYFAHAYTPQERGTNENTNGLIRAFLPKKKTFESKTQADMIFIANELNTRPKKIHGFTTCKEVYERECAALINSNSP</sequence>
<name>A0AAW8T956_9ENTE</name>
<dbReference type="Gene3D" id="3.30.420.10">
    <property type="entry name" value="Ribonuclease H-like superfamily/Ribonuclease H"/>
    <property type="match status" value="1"/>
</dbReference>
<feature type="domain" description="Integrase catalytic" evidence="1">
    <location>
        <begin position="1"/>
        <end position="175"/>
    </location>
</feature>
<gene>
    <name evidence="2" type="ORF">P7D69_08570</name>
</gene>